<dbReference type="InterPro" id="IPR013320">
    <property type="entry name" value="ConA-like_dom_sf"/>
</dbReference>
<dbReference type="InterPro" id="IPR043136">
    <property type="entry name" value="B30.2/SPRY_sf"/>
</dbReference>
<comment type="caution">
    <text evidence="1">The sequence shown here is derived from an EMBL/GenBank/DDBJ whole genome shotgun (WGS) entry which is preliminary data.</text>
</comment>
<feature type="non-terminal residue" evidence="1">
    <location>
        <position position="1"/>
    </location>
</feature>
<accession>A0A5J4WPE5</accession>
<evidence type="ECO:0000313" key="2">
    <source>
        <dbReference type="Proteomes" id="UP000324800"/>
    </source>
</evidence>
<proteinExistence type="predicted"/>
<dbReference type="Gene3D" id="2.60.120.920">
    <property type="match status" value="1"/>
</dbReference>
<evidence type="ECO:0008006" key="3">
    <source>
        <dbReference type="Google" id="ProtNLM"/>
    </source>
</evidence>
<reference evidence="1 2" key="1">
    <citation type="submission" date="2019-03" db="EMBL/GenBank/DDBJ databases">
        <title>Single cell metagenomics reveals metabolic interactions within the superorganism composed of flagellate Streblomastix strix and complex community of Bacteroidetes bacteria on its surface.</title>
        <authorList>
            <person name="Treitli S.C."/>
            <person name="Kolisko M."/>
            <person name="Husnik F."/>
            <person name="Keeling P."/>
            <person name="Hampl V."/>
        </authorList>
    </citation>
    <scope>NUCLEOTIDE SEQUENCE [LARGE SCALE GENOMIC DNA]</scope>
    <source>
        <strain evidence="1">ST1C</strain>
    </source>
</reference>
<organism evidence="1 2">
    <name type="scientific">Streblomastix strix</name>
    <dbReference type="NCBI Taxonomy" id="222440"/>
    <lineage>
        <taxon>Eukaryota</taxon>
        <taxon>Metamonada</taxon>
        <taxon>Preaxostyla</taxon>
        <taxon>Oxymonadida</taxon>
        <taxon>Streblomastigidae</taxon>
        <taxon>Streblomastix</taxon>
    </lineage>
</organism>
<sequence>DHNLRVTLNNLVKVPCISERVKEFAKKLVGESTGTAKTYLENIINDVDTKAPELPLKYAVRLDPLQVDFEIKNPFIARRFLGQPSKYLMSLDVMQDQSRHTVTISPEILAGDGIVRIKVQFEDRMNTDRGFRWIGVVDSSIELPQKYYPGQDEASVGYCGKDGSLVHDPTCKDDKYIDGNSQFKEGDEVVAEINMTVEREKRTLHFFVKGQQQPISFIGLPDFVKFCVQRKFMSQLVKIISLEKVPSPTVVSDIPNAEVIEW</sequence>
<evidence type="ECO:0000313" key="1">
    <source>
        <dbReference type="EMBL" id="KAA6396466.1"/>
    </source>
</evidence>
<dbReference type="Proteomes" id="UP000324800">
    <property type="component" value="Unassembled WGS sequence"/>
</dbReference>
<dbReference type="SUPFAM" id="SSF49899">
    <property type="entry name" value="Concanavalin A-like lectins/glucanases"/>
    <property type="match status" value="1"/>
</dbReference>
<dbReference type="OrthoDB" id="49113at2759"/>
<name>A0A5J4WPE5_9EUKA</name>
<protein>
    <recommendedName>
        <fullName evidence="3">B30.2/SPRY domain-containing protein</fullName>
    </recommendedName>
</protein>
<dbReference type="EMBL" id="SNRW01001422">
    <property type="protein sequence ID" value="KAA6396466.1"/>
    <property type="molecule type" value="Genomic_DNA"/>
</dbReference>
<gene>
    <name evidence="1" type="ORF">EZS28_008011</name>
</gene>
<dbReference type="AlphaFoldDB" id="A0A5J4WPE5"/>